<evidence type="ECO:0000313" key="3">
    <source>
        <dbReference type="EMBL" id="SHH58128.1"/>
    </source>
</evidence>
<feature type="domain" description="CRISPR associated protein Cas6 C-terminal" evidence="2">
    <location>
        <begin position="121"/>
        <end position="240"/>
    </location>
</feature>
<dbReference type="InterPro" id="IPR045747">
    <property type="entry name" value="CRISPR-assoc_prot_Cas6_N_sf"/>
</dbReference>
<evidence type="ECO:0000259" key="2">
    <source>
        <dbReference type="Pfam" id="PF01881"/>
    </source>
</evidence>
<dbReference type="PANTHER" id="PTHR36984:SF3">
    <property type="entry name" value="CRISPR-ASSOCIATED ENDORIBONUCLEASE CAS6"/>
    <property type="match status" value="1"/>
</dbReference>
<dbReference type="Pfam" id="PF01881">
    <property type="entry name" value="Cas_Cas6_C"/>
    <property type="match status" value="1"/>
</dbReference>
<reference evidence="3 4" key="1">
    <citation type="submission" date="2016-11" db="EMBL/GenBank/DDBJ databases">
        <authorList>
            <person name="Jaros S."/>
            <person name="Januszkiewicz K."/>
            <person name="Wedrychowicz H."/>
        </authorList>
    </citation>
    <scope>NUCLEOTIDE SEQUENCE [LARGE SCALE GENOMIC DNA]</scope>
    <source>
        <strain evidence="3 4">DSM 21120</strain>
    </source>
</reference>
<evidence type="ECO:0000256" key="1">
    <source>
        <dbReference type="ARBA" id="ARBA00023118"/>
    </source>
</evidence>
<dbReference type="NCBIfam" id="TIGR01877">
    <property type="entry name" value="cas_cas6"/>
    <property type="match status" value="1"/>
</dbReference>
<dbReference type="PANTHER" id="PTHR36984">
    <property type="entry name" value="CRISPR-ASSOCIATED ENDORIBONUCLEASE CAS6 1"/>
    <property type="match status" value="1"/>
</dbReference>
<accession>A0A1M5U5A8</accession>
<proteinExistence type="predicted"/>
<name>A0A1M5U5A8_9FIRM</name>
<gene>
    <name evidence="3" type="ORF">SAMN02745245_01656</name>
</gene>
<dbReference type="Proteomes" id="UP000184032">
    <property type="component" value="Unassembled WGS sequence"/>
</dbReference>
<organism evidence="3 4">
    <name type="scientific">Anaerosphaera aminiphila DSM 21120</name>
    <dbReference type="NCBI Taxonomy" id="1120995"/>
    <lineage>
        <taxon>Bacteria</taxon>
        <taxon>Bacillati</taxon>
        <taxon>Bacillota</taxon>
        <taxon>Tissierellia</taxon>
        <taxon>Tissierellales</taxon>
        <taxon>Peptoniphilaceae</taxon>
        <taxon>Anaerosphaera</taxon>
    </lineage>
</organism>
<keyword evidence="4" id="KW-1185">Reference proteome</keyword>
<dbReference type="EMBL" id="FQXI01000014">
    <property type="protein sequence ID" value="SHH58128.1"/>
    <property type="molecule type" value="Genomic_DNA"/>
</dbReference>
<evidence type="ECO:0000313" key="4">
    <source>
        <dbReference type="Proteomes" id="UP000184032"/>
    </source>
</evidence>
<dbReference type="AlphaFoldDB" id="A0A1M5U5A8"/>
<dbReference type="GO" id="GO:0051607">
    <property type="term" value="P:defense response to virus"/>
    <property type="evidence" value="ECO:0007669"/>
    <property type="project" value="UniProtKB-KW"/>
</dbReference>
<dbReference type="OrthoDB" id="45555at2"/>
<dbReference type="InterPro" id="IPR049435">
    <property type="entry name" value="Cas_Cas6_C"/>
</dbReference>
<dbReference type="GO" id="GO:0016788">
    <property type="term" value="F:hydrolase activity, acting on ester bonds"/>
    <property type="evidence" value="ECO:0007669"/>
    <property type="project" value="InterPro"/>
</dbReference>
<dbReference type="RefSeq" id="WP_073185288.1">
    <property type="nucleotide sequence ID" value="NZ_FQXI01000014.1"/>
</dbReference>
<dbReference type="InterPro" id="IPR010156">
    <property type="entry name" value="CRISPR-assoc_prot_Cas6"/>
</dbReference>
<protein>
    <submittedName>
        <fullName evidence="3">CRISPR-associated endoribonuclease Cas6</fullName>
    </submittedName>
</protein>
<dbReference type="STRING" id="1120995.SAMN02745245_01656"/>
<sequence length="243" mass="28447">MRLAVDLLLKNNKIDKDKNKIIMHIIKLLLEKESNGIFKEIYAENANRPKDINFSMYLGRDVKFLRDEIEIPSQKIIVNFSTYDPVIGVSLYNCFLKYKGLEIPIKNNTVLIDKVRIVRPRPITSDKIRFLSKSPIVIREHNNDNSSTFYHSISTKEGKEIFIKNLKYQIKDTFPEIKERDLEEISFEILWNRDVKVKHYGIVVDSNLVEIEIKAKPYILEYLYLDGVGSRKSQGFGYLDLVE</sequence>
<dbReference type="CDD" id="cd21140">
    <property type="entry name" value="Cas6_I-like"/>
    <property type="match status" value="1"/>
</dbReference>
<keyword evidence="1" id="KW-0051">Antiviral defense</keyword>
<dbReference type="Gene3D" id="3.30.70.1890">
    <property type="match status" value="1"/>
</dbReference>
<dbReference type="Gene3D" id="3.30.70.1900">
    <property type="match status" value="1"/>
</dbReference>